<name>A0A6C0I858_9ZZZZ</name>
<evidence type="ECO:0000313" key="1">
    <source>
        <dbReference type="EMBL" id="QHT88969.1"/>
    </source>
</evidence>
<dbReference type="AlphaFoldDB" id="A0A6C0I858"/>
<organism evidence="1">
    <name type="scientific">viral metagenome</name>
    <dbReference type="NCBI Taxonomy" id="1070528"/>
    <lineage>
        <taxon>unclassified sequences</taxon>
        <taxon>metagenomes</taxon>
        <taxon>organismal metagenomes</taxon>
    </lineage>
</organism>
<accession>A0A6C0I858</accession>
<sequence>MSALLETENQYKRHEPLSDDDIEIVEKIISRIDHTIYRFKFTGDFMEELYKFSKIHQYDHRKDFKEAWTKWTEENSDIISNETERLLALGYKNEDNIDDKMFKSARYYFRKKSPVKPEPKQRRQYISVDQELLSAIDRHIVVNNECKPETAFIMFCKENEEILRQSIGQIFTQGINDTQLIQAKIKKTYKNRYFLLVKQSNK</sequence>
<protein>
    <submittedName>
        <fullName evidence="1">Uncharacterized protein</fullName>
    </submittedName>
</protein>
<dbReference type="EMBL" id="MN740128">
    <property type="protein sequence ID" value="QHT88969.1"/>
    <property type="molecule type" value="Genomic_DNA"/>
</dbReference>
<reference evidence="1" key="1">
    <citation type="journal article" date="2020" name="Nature">
        <title>Giant virus diversity and host interactions through global metagenomics.</title>
        <authorList>
            <person name="Schulz F."/>
            <person name="Roux S."/>
            <person name="Paez-Espino D."/>
            <person name="Jungbluth S."/>
            <person name="Walsh D.A."/>
            <person name="Denef V.J."/>
            <person name="McMahon K.D."/>
            <person name="Konstantinidis K.T."/>
            <person name="Eloe-Fadrosh E.A."/>
            <person name="Kyrpides N.C."/>
            <person name="Woyke T."/>
        </authorList>
    </citation>
    <scope>NUCLEOTIDE SEQUENCE</scope>
    <source>
        <strain evidence="1">GVMAG-M-3300023184-51</strain>
    </source>
</reference>
<proteinExistence type="predicted"/>